<dbReference type="Proteomes" id="UP000694540">
    <property type="component" value="Unplaced"/>
</dbReference>
<dbReference type="GeneTree" id="ENSGT00390000009184"/>
<dbReference type="GO" id="GO:0007595">
    <property type="term" value="P:lactation"/>
    <property type="evidence" value="ECO:0007669"/>
    <property type="project" value="Ensembl"/>
</dbReference>
<dbReference type="PANTHER" id="PTHR11470">
    <property type="entry name" value="KAPPA CASEIN"/>
    <property type="match status" value="1"/>
</dbReference>
<evidence type="ECO:0000256" key="10">
    <source>
        <dbReference type="SAM" id="SignalP"/>
    </source>
</evidence>
<evidence type="ECO:0000256" key="4">
    <source>
        <dbReference type="ARBA" id="ARBA00017238"/>
    </source>
</evidence>
<gene>
    <name evidence="11" type="primary">CSN3</name>
</gene>
<proteinExistence type="inferred from homology"/>
<dbReference type="PANTHER" id="PTHR11470:SF2">
    <property type="entry name" value="KAPPA-CASEIN"/>
    <property type="match status" value="1"/>
</dbReference>
<evidence type="ECO:0000256" key="1">
    <source>
        <dbReference type="ARBA" id="ARBA00003829"/>
    </source>
</evidence>
<comment type="subcellular location">
    <subcellularLocation>
        <location evidence="2 9">Secreted</location>
    </subcellularLocation>
</comment>
<sequence>MKSFFLIVPILALTLPFLGAEEQNWEKLTHCENDKRLFNEERFRSIPIHYRLNRIPSYGFIFYQHRSAASTNNQFIPYPFYARPVAVRPHAQKPQWQDQPNVYPPTGARRPRPHASFIAIPPKKNQDTTAIPAINSIATVKPTLIPTTEPVVNTVVIPEAASEFLITSTPETTAVQVSSPVV</sequence>
<keyword evidence="8" id="KW-0325">Glycoprotein</keyword>
<keyword evidence="7 9" id="KW-0494">Milk protein</keyword>
<evidence type="ECO:0000256" key="6">
    <source>
        <dbReference type="ARBA" id="ARBA00022553"/>
    </source>
</evidence>
<organism evidence="11 12">
    <name type="scientific">Catagonus wagneri</name>
    <name type="common">Chacoan peccary</name>
    <dbReference type="NCBI Taxonomy" id="51154"/>
    <lineage>
        <taxon>Eukaryota</taxon>
        <taxon>Metazoa</taxon>
        <taxon>Chordata</taxon>
        <taxon>Craniata</taxon>
        <taxon>Vertebrata</taxon>
        <taxon>Euteleostomi</taxon>
        <taxon>Mammalia</taxon>
        <taxon>Eutheria</taxon>
        <taxon>Laurasiatheria</taxon>
        <taxon>Artiodactyla</taxon>
        <taxon>Suina</taxon>
        <taxon>Tayassuidae</taxon>
        <taxon>Catagonus</taxon>
    </lineage>
</organism>
<dbReference type="PIRSF" id="PIRSF002374">
    <property type="entry name" value="Casein_kappa"/>
    <property type="match status" value="1"/>
</dbReference>
<protein>
    <recommendedName>
        <fullName evidence="4 9">Kappa-casein</fullName>
    </recommendedName>
</protein>
<comment type="function">
    <text evidence="1 9">Kappa-casein stabilizes micelle formation, preventing casein precipitation in milk.</text>
</comment>
<evidence type="ECO:0000313" key="11">
    <source>
        <dbReference type="Ensembl" id="ENSCWAP00000001382.1"/>
    </source>
</evidence>
<evidence type="ECO:0000256" key="2">
    <source>
        <dbReference type="ARBA" id="ARBA00004613"/>
    </source>
</evidence>
<keyword evidence="10" id="KW-0732">Signal</keyword>
<comment type="similarity">
    <text evidence="3 9">Belongs to the kappa-casein family.</text>
</comment>
<evidence type="ECO:0000256" key="5">
    <source>
        <dbReference type="ARBA" id="ARBA00022525"/>
    </source>
</evidence>
<evidence type="ECO:0000256" key="9">
    <source>
        <dbReference type="PIRNR" id="PIRNR002374"/>
    </source>
</evidence>
<keyword evidence="12" id="KW-1185">Reference proteome</keyword>
<dbReference type="Pfam" id="PF00997">
    <property type="entry name" value="Casein_kappa"/>
    <property type="match status" value="1"/>
</dbReference>
<dbReference type="Ensembl" id="ENSCWAT00000001527.1">
    <property type="protein sequence ID" value="ENSCWAP00000001382.1"/>
    <property type="gene ID" value="ENSCWAG00000001164.1"/>
</dbReference>
<accession>A0A8C3VGC8</accession>
<keyword evidence="5 9" id="KW-0964">Secreted</keyword>
<dbReference type="AlphaFoldDB" id="A0A8C3VGC8"/>
<reference evidence="11" key="2">
    <citation type="submission" date="2025-09" db="UniProtKB">
        <authorList>
            <consortium name="Ensembl"/>
        </authorList>
    </citation>
    <scope>IDENTIFICATION</scope>
</reference>
<feature type="signal peptide" evidence="10">
    <location>
        <begin position="1"/>
        <end position="20"/>
    </location>
</feature>
<evidence type="ECO:0000313" key="12">
    <source>
        <dbReference type="Proteomes" id="UP000694540"/>
    </source>
</evidence>
<evidence type="ECO:0000256" key="3">
    <source>
        <dbReference type="ARBA" id="ARBA00005332"/>
    </source>
</evidence>
<evidence type="ECO:0000256" key="7">
    <source>
        <dbReference type="ARBA" id="ARBA00022743"/>
    </source>
</evidence>
<reference evidence="11" key="1">
    <citation type="submission" date="2025-08" db="UniProtKB">
        <authorList>
            <consortium name="Ensembl"/>
        </authorList>
    </citation>
    <scope>IDENTIFICATION</scope>
</reference>
<evidence type="ECO:0000256" key="8">
    <source>
        <dbReference type="ARBA" id="ARBA00023180"/>
    </source>
</evidence>
<keyword evidence="6" id="KW-0597">Phosphoprotein</keyword>
<dbReference type="GO" id="GO:0050821">
    <property type="term" value="P:protein stabilization"/>
    <property type="evidence" value="ECO:0007669"/>
    <property type="project" value="Ensembl"/>
</dbReference>
<dbReference type="InterPro" id="IPR000117">
    <property type="entry name" value="Casein_kappa"/>
</dbReference>
<name>A0A8C3VGC8_9CETA</name>
<dbReference type="GO" id="GO:0005615">
    <property type="term" value="C:extracellular space"/>
    <property type="evidence" value="ECO:0007669"/>
    <property type="project" value="Ensembl"/>
</dbReference>
<feature type="chain" id="PRO_5034891966" description="Kappa-casein" evidence="10">
    <location>
        <begin position="21"/>
        <end position="182"/>
    </location>
</feature>